<evidence type="ECO:0000256" key="4">
    <source>
        <dbReference type="ARBA" id="ARBA00023172"/>
    </source>
</evidence>
<evidence type="ECO:0000313" key="8">
    <source>
        <dbReference type="EMBL" id="PJE75619.1"/>
    </source>
</evidence>
<dbReference type="AlphaFoldDB" id="A0A2M8LDU6"/>
<dbReference type="PANTHER" id="PTHR30349:SF64">
    <property type="entry name" value="PROPHAGE INTEGRASE INTD-RELATED"/>
    <property type="match status" value="1"/>
</dbReference>
<dbReference type="GO" id="GO:0003677">
    <property type="term" value="F:DNA binding"/>
    <property type="evidence" value="ECO:0007669"/>
    <property type="project" value="UniProtKB-UniRule"/>
</dbReference>
<feature type="domain" description="Core-binding (CB)" evidence="7">
    <location>
        <begin position="1"/>
        <end position="52"/>
    </location>
</feature>
<dbReference type="PROSITE" id="PS51900">
    <property type="entry name" value="CB"/>
    <property type="match status" value="1"/>
</dbReference>
<dbReference type="Pfam" id="PF13495">
    <property type="entry name" value="Phage_int_SAM_4"/>
    <property type="match status" value="1"/>
</dbReference>
<proteinExistence type="inferred from homology"/>
<keyword evidence="4" id="KW-0233">DNA recombination</keyword>
<dbReference type="PROSITE" id="PS51898">
    <property type="entry name" value="TYR_RECOMBINASE"/>
    <property type="match status" value="1"/>
</dbReference>
<dbReference type="InterPro" id="IPR013762">
    <property type="entry name" value="Integrase-like_cat_sf"/>
</dbReference>
<dbReference type="InterPro" id="IPR004107">
    <property type="entry name" value="Integrase_SAM-like_N"/>
</dbReference>
<reference evidence="8 9" key="1">
    <citation type="submission" date="2017-09" db="EMBL/GenBank/DDBJ databases">
        <title>Depth-based differentiation of microbial function through sediment-hosted aquifers and enrichment of novel symbionts in the deep terrestrial subsurface.</title>
        <authorList>
            <person name="Probst A.J."/>
            <person name="Ladd B."/>
            <person name="Jarett J.K."/>
            <person name="Geller-Mcgrath D.E."/>
            <person name="Sieber C.M."/>
            <person name="Emerson J.B."/>
            <person name="Anantharaman K."/>
            <person name="Thomas B.C."/>
            <person name="Malmstrom R."/>
            <person name="Stieglmeier M."/>
            <person name="Klingl A."/>
            <person name="Woyke T."/>
            <person name="Ryan C.M."/>
            <person name="Banfield J.F."/>
        </authorList>
    </citation>
    <scope>NUCLEOTIDE SEQUENCE [LARGE SCALE GENOMIC DNA]</scope>
    <source>
        <strain evidence="8">CG10_big_fil_rev_8_21_14_0_10_48_11</strain>
    </source>
</reference>
<organism evidence="8 9">
    <name type="scientific">Candidatus Uhrbacteria bacterium CG10_big_fil_rev_8_21_14_0_10_48_11</name>
    <dbReference type="NCBI Taxonomy" id="1975037"/>
    <lineage>
        <taxon>Bacteria</taxon>
        <taxon>Candidatus Uhriibacteriota</taxon>
    </lineage>
</organism>
<dbReference type="InterPro" id="IPR002104">
    <property type="entry name" value="Integrase_catalytic"/>
</dbReference>
<evidence type="ECO:0000259" key="7">
    <source>
        <dbReference type="PROSITE" id="PS51900"/>
    </source>
</evidence>
<dbReference type="Gene3D" id="1.10.150.130">
    <property type="match status" value="1"/>
</dbReference>
<evidence type="ECO:0000259" key="6">
    <source>
        <dbReference type="PROSITE" id="PS51898"/>
    </source>
</evidence>
<dbReference type="Proteomes" id="UP000231152">
    <property type="component" value="Unassembled WGS sequence"/>
</dbReference>
<dbReference type="PANTHER" id="PTHR30349">
    <property type="entry name" value="PHAGE INTEGRASE-RELATED"/>
    <property type="match status" value="1"/>
</dbReference>
<dbReference type="InterPro" id="IPR050090">
    <property type="entry name" value="Tyrosine_recombinase_XerCD"/>
</dbReference>
<keyword evidence="2" id="KW-0229">DNA integration</keyword>
<protein>
    <submittedName>
        <fullName evidence="8">Integrase</fullName>
    </submittedName>
</protein>
<evidence type="ECO:0000256" key="1">
    <source>
        <dbReference type="ARBA" id="ARBA00008857"/>
    </source>
</evidence>
<evidence type="ECO:0000256" key="3">
    <source>
        <dbReference type="ARBA" id="ARBA00023125"/>
    </source>
</evidence>
<dbReference type="SUPFAM" id="SSF56349">
    <property type="entry name" value="DNA breaking-rejoining enzymes"/>
    <property type="match status" value="1"/>
</dbReference>
<evidence type="ECO:0000256" key="5">
    <source>
        <dbReference type="PROSITE-ProRule" id="PRU01248"/>
    </source>
</evidence>
<sequence>MNEYFAFKGHNIASLDTESIKAFLLNKQAKNAAPQTTNLYLNAIKFFYREIAGLKQYINIKFSKRSKKLPIVLTRNEIKEIINATTNMKHKLILALAYGAGLRVSEVTSLKIRDLDLDSLSIHLKDAKGKKDRLTVFPEMIKADIQKIAQAKNGDDYLFESERGGKLTTTTLQKVFVSNLAKTGIAKPATLHSLRHSFATHLLENGVDVRYVQELLGHQNIRTTQLYTQVTNPQLKKIKSPL</sequence>
<dbReference type="Gene3D" id="1.10.443.10">
    <property type="entry name" value="Intergrase catalytic core"/>
    <property type="match status" value="1"/>
</dbReference>
<dbReference type="Pfam" id="PF00589">
    <property type="entry name" value="Phage_integrase"/>
    <property type="match status" value="1"/>
</dbReference>
<dbReference type="GO" id="GO:0015074">
    <property type="term" value="P:DNA integration"/>
    <property type="evidence" value="ECO:0007669"/>
    <property type="project" value="UniProtKB-KW"/>
</dbReference>
<dbReference type="InterPro" id="IPR011010">
    <property type="entry name" value="DNA_brk_join_enz"/>
</dbReference>
<dbReference type="GO" id="GO:0006310">
    <property type="term" value="P:DNA recombination"/>
    <property type="evidence" value="ECO:0007669"/>
    <property type="project" value="UniProtKB-KW"/>
</dbReference>
<dbReference type="EMBL" id="PFET01000012">
    <property type="protein sequence ID" value="PJE75619.1"/>
    <property type="molecule type" value="Genomic_DNA"/>
</dbReference>
<keyword evidence="3 5" id="KW-0238">DNA-binding</keyword>
<dbReference type="InterPro" id="IPR010998">
    <property type="entry name" value="Integrase_recombinase_N"/>
</dbReference>
<evidence type="ECO:0000313" key="9">
    <source>
        <dbReference type="Proteomes" id="UP000231152"/>
    </source>
</evidence>
<dbReference type="InterPro" id="IPR044068">
    <property type="entry name" value="CB"/>
</dbReference>
<comment type="similarity">
    <text evidence="1">Belongs to the 'phage' integrase family.</text>
</comment>
<comment type="caution">
    <text evidence="8">The sequence shown here is derived from an EMBL/GenBank/DDBJ whole genome shotgun (WGS) entry which is preliminary data.</text>
</comment>
<gene>
    <name evidence="8" type="ORF">COV04_03405</name>
</gene>
<feature type="domain" description="Tyr recombinase" evidence="6">
    <location>
        <begin position="68"/>
        <end position="240"/>
    </location>
</feature>
<evidence type="ECO:0000256" key="2">
    <source>
        <dbReference type="ARBA" id="ARBA00022908"/>
    </source>
</evidence>
<name>A0A2M8LDU6_9BACT</name>
<accession>A0A2M8LDU6</accession>